<gene>
    <name evidence="2" type="ORF">PoB_003817200</name>
</gene>
<dbReference type="EMBL" id="BLXT01004326">
    <property type="protein sequence ID" value="GFO11667.1"/>
    <property type="molecule type" value="Genomic_DNA"/>
</dbReference>
<feature type="region of interest" description="Disordered" evidence="1">
    <location>
        <begin position="43"/>
        <end position="93"/>
    </location>
</feature>
<name>A0AAV4AX85_9GAST</name>
<keyword evidence="3" id="KW-1185">Reference proteome</keyword>
<dbReference type="AlphaFoldDB" id="A0AAV4AX85"/>
<dbReference type="Proteomes" id="UP000735302">
    <property type="component" value="Unassembled WGS sequence"/>
</dbReference>
<comment type="caution">
    <text evidence="2">The sequence shown here is derived from an EMBL/GenBank/DDBJ whole genome shotgun (WGS) entry which is preliminary data.</text>
</comment>
<sequence length="93" mass="10378">MRLFLNIDLQNRFESGSKLYELSNFGRWGGLFVSVYGQSTTRRSHAFSPLSGQGACSGARTRDERIPADLRADSPSTVPPRPQGEEEKNNDVF</sequence>
<evidence type="ECO:0000256" key="1">
    <source>
        <dbReference type="SAM" id="MobiDB-lite"/>
    </source>
</evidence>
<proteinExistence type="predicted"/>
<feature type="compositionally biased region" description="Basic and acidic residues" evidence="1">
    <location>
        <begin position="83"/>
        <end position="93"/>
    </location>
</feature>
<evidence type="ECO:0000313" key="3">
    <source>
        <dbReference type="Proteomes" id="UP000735302"/>
    </source>
</evidence>
<evidence type="ECO:0000313" key="2">
    <source>
        <dbReference type="EMBL" id="GFO11667.1"/>
    </source>
</evidence>
<feature type="compositionally biased region" description="Basic and acidic residues" evidence="1">
    <location>
        <begin position="60"/>
        <end position="72"/>
    </location>
</feature>
<organism evidence="2 3">
    <name type="scientific">Plakobranchus ocellatus</name>
    <dbReference type="NCBI Taxonomy" id="259542"/>
    <lineage>
        <taxon>Eukaryota</taxon>
        <taxon>Metazoa</taxon>
        <taxon>Spiralia</taxon>
        <taxon>Lophotrochozoa</taxon>
        <taxon>Mollusca</taxon>
        <taxon>Gastropoda</taxon>
        <taxon>Heterobranchia</taxon>
        <taxon>Euthyneura</taxon>
        <taxon>Panpulmonata</taxon>
        <taxon>Sacoglossa</taxon>
        <taxon>Placobranchoidea</taxon>
        <taxon>Plakobranchidae</taxon>
        <taxon>Plakobranchus</taxon>
    </lineage>
</organism>
<protein>
    <submittedName>
        <fullName evidence="2">Uncharacterized protein</fullName>
    </submittedName>
</protein>
<reference evidence="2 3" key="1">
    <citation type="journal article" date="2021" name="Elife">
        <title>Chloroplast acquisition without the gene transfer in kleptoplastic sea slugs, Plakobranchus ocellatus.</title>
        <authorList>
            <person name="Maeda T."/>
            <person name="Takahashi S."/>
            <person name="Yoshida T."/>
            <person name="Shimamura S."/>
            <person name="Takaki Y."/>
            <person name="Nagai Y."/>
            <person name="Toyoda A."/>
            <person name="Suzuki Y."/>
            <person name="Arimoto A."/>
            <person name="Ishii H."/>
            <person name="Satoh N."/>
            <person name="Nishiyama T."/>
            <person name="Hasebe M."/>
            <person name="Maruyama T."/>
            <person name="Minagawa J."/>
            <person name="Obokata J."/>
            <person name="Shigenobu S."/>
        </authorList>
    </citation>
    <scope>NUCLEOTIDE SEQUENCE [LARGE SCALE GENOMIC DNA]</scope>
</reference>
<accession>A0AAV4AX85</accession>